<keyword evidence="4" id="KW-0597">Phosphoprotein</keyword>
<dbReference type="PROSITE" id="PS50075">
    <property type="entry name" value="CARRIER"/>
    <property type="match status" value="1"/>
</dbReference>
<dbReference type="InterPro" id="IPR010071">
    <property type="entry name" value="AA_adenyl_dom"/>
</dbReference>
<name>A0ABY1K2P8_9BACL</name>
<dbReference type="InterPro" id="IPR025110">
    <property type="entry name" value="AMP-bd_C"/>
</dbReference>
<dbReference type="InterPro" id="IPR023213">
    <property type="entry name" value="CAT-like_dom_sf"/>
</dbReference>
<dbReference type="Pfam" id="PF00668">
    <property type="entry name" value="Condensation"/>
    <property type="match status" value="1"/>
</dbReference>
<dbReference type="Pfam" id="PF13193">
    <property type="entry name" value="AMP-binding_C"/>
    <property type="match status" value="1"/>
</dbReference>
<dbReference type="Pfam" id="PF00550">
    <property type="entry name" value="PP-binding"/>
    <property type="match status" value="1"/>
</dbReference>
<evidence type="ECO:0000313" key="10">
    <source>
        <dbReference type="Proteomes" id="UP000186666"/>
    </source>
</evidence>
<evidence type="ECO:0000259" key="8">
    <source>
        <dbReference type="PROSITE" id="PS50075"/>
    </source>
</evidence>
<comment type="cofactor">
    <cofactor evidence="1">
        <name>pantetheine 4'-phosphate</name>
        <dbReference type="ChEBI" id="CHEBI:47942"/>
    </cofactor>
</comment>
<dbReference type="PANTHER" id="PTHR45527">
    <property type="entry name" value="NONRIBOSOMAL PEPTIDE SYNTHETASE"/>
    <property type="match status" value="1"/>
</dbReference>
<accession>A0ABY1K2P8</accession>
<comment type="caution">
    <text evidence="9">The sequence shown here is derived from an EMBL/GenBank/DDBJ whole genome shotgun (WGS) entry which is preliminary data.</text>
</comment>
<evidence type="ECO:0000256" key="3">
    <source>
        <dbReference type="ARBA" id="ARBA00022450"/>
    </source>
</evidence>
<evidence type="ECO:0000256" key="2">
    <source>
        <dbReference type="ARBA" id="ARBA00006432"/>
    </source>
</evidence>
<evidence type="ECO:0000256" key="4">
    <source>
        <dbReference type="ARBA" id="ARBA00022553"/>
    </source>
</evidence>
<dbReference type="Gene3D" id="3.30.559.10">
    <property type="entry name" value="Chloramphenicol acetyltransferase-like domain"/>
    <property type="match status" value="1"/>
</dbReference>
<dbReference type="InterPro" id="IPR042099">
    <property type="entry name" value="ANL_N_sf"/>
</dbReference>
<keyword evidence="5" id="KW-0677">Repeat</keyword>
<dbReference type="InterPro" id="IPR001242">
    <property type="entry name" value="Condensation_dom"/>
</dbReference>
<dbReference type="InterPro" id="IPR000873">
    <property type="entry name" value="AMP-dep_synth/lig_dom"/>
</dbReference>
<dbReference type="PROSITE" id="PS00455">
    <property type="entry name" value="AMP_BINDING"/>
    <property type="match status" value="1"/>
</dbReference>
<dbReference type="Gene3D" id="3.30.559.30">
    <property type="entry name" value="Nonribosomal peptide synthetase, condensation domain"/>
    <property type="match status" value="1"/>
</dbReference>
<keyword evidence="6" id="KW-0045">Antibiotic biosynthesis</keyword>
<dbReference type="NCBIfam" id="TIGR01733">
    <property type="entry name" value="AA-adenyl-dom"/>
    <property type="match status" value="1"/>
</dbReference>
<dbReference type="Gene3D" id="1.10.1200.10">
    <property type="entry name" value="ACP-like"/>
    <property type="match status" value="1"/>
</dbReference>
<proteinExistence type="inferred from homology"/>
<dbReference type="Proteomes" id="UP000186666">
    <property type="component" value="Unassembled WGS sequence"/>
</dbReference>
<keyword evidence="10" id="KW-1185">Reference proteome</keyword>
<dbReference type="InterPro" id="IPR045851">
    <property type="entry name" value="AMP-bd_C_sf"/>
</dbReference>
<evidence type="ECO:0000256" key="5">
    <source>
        <dbReference type="ARBA" id="ARBA00022737"/>
    </source>
</evidence>
<keyword evidence="3" id="KW-0596">Phosphopantetheine</keyword>
<evidence type="ECO:0000313" key="9">
    <source>
        <dbReference type="EMBL" id="SIR17363.1"/>
    </source>
</evidence>
<keyword evidence="7" id="KW-0511">Multifunctional enzyme</keyword>
<reference evidence="9 10" key="1">
    <citation type="submission" date="2017-01" db="EMBL/GenBank/DDBJ databases">
        <authorList>
            <person name="Varghese N."/>
            <person name="Submissions S."/>
        </authorList>
    </citation>
    <scope>NUCLEOTIDE SEQUENCE [LARGE SCALE GENOMIC DNA]</scope>
    <source>
        <strain evidence="9 10">ATCC 23464</strain>
    </source>
</reference>
<dbReference type="InterPro" id="IPR006162">
    <property type="entry name" value="Ppantetheine_attach_site"/>
</dbReference>
<dbReference type="PANTHER" id="PTHR45527:SF1">
    <property type="entry name" value="FATTY ACID SYNTHASE"/>
    <property type="match status" value="1"/>
</dbReference>
<evidence type="ECO:0000256" key="6">
    <source>
        <dbReference type="ARBA" id="ARBA00023194"/>
    </source>
</evidence>
<dbReference type="InterPro" id="IPR009081">
    <property type="entry name" value="PP-bd_ACP"/>
</dbReference>
<protein>
    <submittedName>
        <fullName evidence="9">Fengycin family lipopeptide synthetase D</fullName>
    </submittedName>
</protein>
<evidence type="ECO:0000256" key="1">
    <source>
        <dbReference type="ARBA" id="ARBA00001957"/>
    </source>
</evidence>
<dbReference type="Gene3D" id="3.30.300.30">
    <property type="match status" value="1"/>
</dbReference>
<dbReference type="RefSeq" id="WP_068579281.1">
    <property type="nucleotide sequence ID" value="NZ_FTNK01000008.1"/>
</dbReference>
<dbReference type="EMBL" id="FTNK01000008">
    <property type="protein sequence ID" value="SIR17363.1"/>
    <property type="molecule type" value="Genomic_DNA"/>
</dbReference>
<dbReference type="CDD" id="cd19531">
    <property type="entry name" value="LCL_NRPS-like"/>
    <property type="match status" value="1"/>
</dbReference>
<sequence>MDERHTYELSHGQTRFWIQSHMSPGSSVLNQAIAIRINQHVYDQYLNLALHKIIERHYILRTIFTIVNGEPRQIILHRLDVEIPVINLSVLDKEKRWTEAQKEQLALTEKPFDLERGPLLRACLIKLAEDDYIFYICMHHIIEDGWSMNLFFHELFTIYQALRDDVPVILPELPVQYVDYAHWQNQMVSKGKFRKHGDYWREKLAGELPILDLQLDFVRPTNRTTSSGVEKIVVEPEVCKRLKQLNTTYGTTMFMAIVACLNILLSKLTNQNEFVIGTPISGRSNKHDKNLIGLFVNTIVLRNHLEVGGKFSDFLQQVKINCVEAYAHQDYPIDKLLQELNISRQMNRAPLFDVLINFASSFSGESDFGGRMFEKIQVGDRAEINEFDLTVIVETVDDSMVITLNYATDLFMAATMRRIAENFYRIIVNVAKNPDQLLRDIDYLSTEEKVVISKINQTSKDRPQGSTIPSLITMQVDKTPHAVCIVEDNKRLTYKELHTQSNQIGNLLREYAIQPNQLVAVLVNRGTRLLAAILGIQKAGGAYVPIDPAYPQKRIEYMLIDSGCKVLIMEERYFESMINVLPNSIDTVICIDETEELTTAISIYKREIASDSYQLLKASSQSVSFDDLELIAVEDDLAYVMYTSGSSGSPKGVMITHKTALNSLLWLQEEYPLSEHDVLAQKTTMGFTDSVAEFFWPLIVGAQMTIIPSDTVKDPLKLYDCLKNNRVTVTQFVPSLLGVFLSVARRKGEDNPLPDLIWVFCGGEALPVNMVQEWYTIFNKAKLANIYGMTESVAYAINYIIAGKPDSRQLRIPLGRPISNTHVYILNREGQIAGFNTQGEICIGGAGITNGYWNRPDLTDYAFTVHPQSGEKLYRTGDLGYLRPDGMFEYMGRKDDQVKIRGFRVEMKEVEKAVVSCSLIEEAAVVHYTEETGLIGLICYYTAKQAGVNPEEVREHLRELIPDHMIPSHFVQLNELPLSSHGKVDRKNLPMIERQNYAETEYQTPDDIVERALAAIWEEVLEVSHIGATHNFFSLGGHSLKIAKIIFKIQEFMNINITYKEFLEHQTIRLLGNLIKDKISADMDISV</sequence>
<dbReference type="InterPro" id="IPR020845">
    <property type="entry name" value="AMP-binding_CS"/>
</dbReference>
<dbReference type="SUPFAM" id="SSF52777">
    <property type="entry name" value="CoA-dependent acyltransferases"/>
    <property type="match status" value="2"/>
</dbReference>
<dbReference type="CDD" id="cd05930">
    <property type="entry name" value="A_NRPS"/>
    <property type="match status" value="1"/>
</dbReference>
<dbReference type="SUPFAM" id="SSF47336">
    <property type="entry name" value="ACP-like"/>
    <property type="match status" value="1"/>
</dbReference>
<dbReference type="InterPro" id="IPR036736">
    <property type="entry name" value="ACP-like_sf"/>
</dbReference>
<evidence type="ECO:0000256" key="7">
    <source>
        <dbReference type="ARBA" id="ARBA00023268"/>
    </source>
</evidence>
<feature type="domain" description="Carrier" evidence="8">
    <location>
        <begin position="1004"/>
        <end position="1079"/>
    </location>
</feature>
<dbReference type="PROSITE" id="PS00012">
    <property type="entry name" value="PHOSPHOPANTETHEINE"/>
    <property type="match status" value="1"/>
</dbReference>
<organism evidence="9 10">
    <name type="scientific">Paenibacillus macquariensis</name>
    <dbReference type="NCBI Taxonomy" id="948756"/>
    <lineage>
        <taxon>Bacteria</taxon>
        <taxon>Bacillati</taxon>
        <taxon>Bacillota</taxon>
        <taxon>Bacilli</taxon>
        <taxon>Bacillales</taxon>
        <taxon>Paenibacillaceae</taxon>
        <taxon>Paenibacillus</taxon>
    </lineage>
</organism>
<gene>
    <name evidence="9" type="ORF">SAMN05421578_10830</name>
</gene>
<dbReference type="Gene3D" id="3.40.50.12780">
    <property type="entry name" value="N-terminal domain of ligase-like"/>
    <property type="match status" value="1"/>
</dbReference>
<dbReference type="SUPFAM" id="SSF56801">
    <property type="entry name" value="Acetyl-CoA synthetase-like"/>
    <property type="match status" value="1"/>
</dbReference>
<dbReference type="Pfam" id="PF00501">
    <property type="entry name" value="AMP-binding"/>
    <property type="match status" value="1"/>
</dbReference>
<comment type="similarity">
    <text evidence="2">Belongs to the ATP-dependent AMP-binding enzyme family.</text>
</comment>